<protein>
    <recommendedName>
        <fullName evidence="2">Response regulatory domain-containing protein</fullName>
    </recommendedName>
</protein>
<evidence type="ECO:0000256" key="1">
    <source>
        <dbReference type="PROSITE-ProRule" id="PRU00169"/>
    </source>
</evidence>
<dbReference type="InterPro" id="IPR011006">
    <property type="entry name" value="CheY-like_superfamily"/>
</dbReference>
<dbReference type="Gene3D" id="3.40.50.2300">
    <property type="match status" value="1"/>
</dbReference>
<dbReference type="PROSITE" id="PS50110">
    <property type="entry name" value="RESPONSE_REGULATORY"/>
    <property type="match status" value="1"/>
</dbReference>
<comment type="caution">
    <text evidence="3">The sequence shown here is derived from an EMBL/GenBank/DDBJ whole genome shotgun (WGS) entry which is preliminary data.</text>
</comment>
<organism evidence="3 4">
    <name type="scientific">Candidatus Falkowbacteria bacterium CG10_big_fil_rev_8_21_14_0_10_39_9</name>
    <dbReference type="NCBI Taxonomy" id="1974566"/>
    <lineage>
        <taxon>Bacteria</taxon>
        <taxon>Candidatus Falkowiibacteriota</taxon>
    </lineage>
</organism>
<dbReference type="InterPro" id="IPR001789">
    <property type="entry name" value="Sig_transdc_resp-reg_receiver"/>
</dbReference>
<dbReference type="Proteomes" id="UP000228900">
    <property type="component" value="Unassembled WGS sequence"/>
</dbReference>
<name>A0A2M6WPC2_9BACT</name>
<dbReference type="EMBL" id="PFAQ01000041">
    <property type="protein sequence ID" value="PIT94623.1"/>
    <property type="molecule type" value="Genomic_DNA"/>
</dbReference>
<evidence type="ECO:0000313" key="3">
    <source>
        <dbReference type="EMBL" id="PIT94623.1"/>
    </source>
</evidence>
<dbReference type="SMART" id="SM00448">
    <property type="entry name" value="REC"/>
    <property type="match status" value="1"/>
</dbReference>
<accession>A0A2M6WPC2</accession>
<proteinExistence type="predicted"/>
<evidence type="ECO:0000313" key="4">
    <source>
        <dbReference type="Proteomes" id="UP000228900"/>
    </source>
</evidence>
<keyword evidence="1" id="KW-0597">Phosphoprotein</keyword>
<evidence type="ECO:0000259" key="2">
    <source>
        <dbReference type="PROSITE" id="PS50110"/>
    </source>
</evidence>
<gene>
    <name evidence="3" type="ORF">COT98_02685</name>
</gene>
<dbReference type="SUPFAM" id="SSF52172">
    <property type="entry name" value="CheY-like"/>
    <property type="match status" value="1"/>
</dbReference>
<feature type="domain" description="Response regulatory" evidence="2">
    <location>
        <begin position="8"/>
        <end position="124"/>
    </location>
</feature>
<feature type="modified residue" description="4-aspartylphosphate" evidence="1">
    <location>
        <position position="57"/>
    </location>
</feature>
<dbReference type="AlphaFoldDB" id="A0A2M6WPC2"/>
<dbReference type="GO" id="GO:0000160">
    <property type="term" value="P:phosphorelay signal transduction system"/>
    <property type="evidence" value="ECO:0007669"/>
    <property type="project" value="InterPro"/>
</dbReference>
<sequence length="124" mass="14280">MEIKNLNKILIVEDDKRMQEFLRLNLQNYAVVLQAFTRKEALNKFNSEPRITHIMMDGCLEKGNGPTEPDTIEITKEIRKNFKGIMLGISFTESYNEALKEAGCDHVISKEDCLGLILELLNYE</sequence>
<reference evidence="4" key="1">
    <citation type="submission" date="2017-09" db="EMBL/GenBank/DDBJ databases">
        <title>Depth-based differentiation of microbial function through sediment-hosted aquifers and enrichment of novel symbionts in the deep terrestrial subsurface.</title>
        <authorList>
            <person name="Probst A.J."/>
            <person name="Ladd B."/>
            <person name="Jarett J.K."/>
            <person name="Geller-Mcgrath D.E."/>
            <person name="Sieber C.M.K."/>
            <person name="Emerson J.B."/>
            <person name="Anantharaman K."/>
            <person name="Thomas B.C."/>
            <person name="Malmstrom R."/>
            <person name="Stieglmeier M."/>
            <person name="Klingl A."/>
            <person name="Woyke T."/>
            <person name="Ryan C.M."/>
            <person name="Banfield J.F."/>
        </authorList>
    </citation>
    <scope>NUCLEOTIDE SEQUENCE [LARGE SCALE GENOMIC DNA]</scope>
</reference>